<evidence type="ECO:0000256" key="9">
    <source>
        <dbReference type="ARBA" id="ARBA00023316"/>
    </source>
</evidence>
<dbReference type="Gene3D" id="3.40.50.20">
    <property type="match status" value="1"/>
</dbReference>
<feature type="domain" description="ATP-grasp" evidence="11">
    <location>
        <begin position="113"/>
        <end position="321"/>
    </location>
</feature>
<dbReference type="AlphaFoldDB" id="A0AAT9LG73"/>
<comment type="similarity">
    <text evidence="2">Belongs to the D-alanine--D-alanine ligase family.</text>
</comment>
<sequence>MAVVGVMYNLKGEPPDDGEPPDSGAELDSESTVLAVAEALRAYGHEVCLIEGNDTAYLKLLSGHLDIVFNMCEGLRGESRESHIPAILEMLGIPYTGSGVLTLAITLDKPLTKKILAYHGIPTAKFKVFTSESEIDTQGLEFPLFVKPAHEGSSMGISPSSLCRDPLELYREVRRVAHLYKQPVLVEEYLPGREFTVGILGNKNPEIFPVMEINFSAVPRDHGSIYSRQFKVEWYEDRYYLCPAPISAEMEEMLKDIALRTYRVLDCRDLARIDLRLDKNGVPNVMEVNPLPGMAPGFSDYPRIAEKGGWTYTELVNGILECALRRYGLSHLSSSAFVKKQIA</sequence>
<evidence type="ECO:0000256" key="3">
    <source>
        <dbReference type="ARBA" id="ARBA00022490"/>
    </source>
</evidence>
<organism evidence="12">
    <name type="scientific">Candidatus Fermentithermobacillus carboniphilus</name>
    <dbReference type="NCBI Taxonomy" id="3085328"/>
    <lineage>
        <taxon>Bacteria</taxon>
        <taxon>Bacillati</taxon>
        <taxon>Bacillota</taxon>
        <taxon>Candidatus Fermentithermobacillia</taxon>
        <taxon>Candidatus Fermentithermobacillales</taxon>
        <taxon>Candidatus Fermentithermobacillaceae</taxon>
        <taxon>Candidatus Fermentithermobacillus</taxon>
    </lineage>
</organism>
<dbReference type="PANTHER" id="PTHR23132">
    <property type="entry name" value="D-ALANINE--D-ALANINE LIGASE"/>
    <property type="match status" value="1"/>
</dbReference>
<dbReference type="Gene3D" id="3.30.1490.20">
    <property type="entry name" value="ATP-grasp fold, A domain"/>
    <property type="match status" value="1"/>
</dbReference>
<keyword evidence="4 12" id="KW-0436">Ligase</keyword>
<evidence type="ECO:0000256" key="4">
    <source>
        <dbReference type="ARBA" id="ARBA00022598"/>
    </source>
</evidence>
<protein>
    <submittedName>
        <fullName evidence="12">D-alanine--D-alanine ligase</fullName>
    </submittedName>
</protein>
<dbReference type="GO" id="GO:0005524">
    <property type="term" value="F:ATP binding"/>
    <property type="evidence" value="ECO:0007669"/>
    <property type="project" value="UniProtKB-UniRule"/>
</dbReference>
<dbReference type="InterPro" id="IPR016185">
    <property type="entry name" value="PreATP-grasp_dom_sf"/>
</dbReference>
<dbReference type="PROSITE" id="PS50975">
    <property type="entry name" value="ATP_GRASP"/>
    <property type="match status" value="1"/>
</dbReference>
<dbReference type="GO" id="GO:0009252">
    <property type="term" value="P:peptidoglycan biosynthetic process"/>
    <property type="evidence" value="ECO:0007669"/>
    <property type="project" value="UniProtKB-KW"/>
</dbReference>
<dbReference type="Gene3D" id="3.30.470.20">
    <property type="entry name" value="ATP-grasp fold, B domain"/>
    <property type="match status" value="1"/>
</dbReference>
<keyword evidence="3" id="KW-0963">Cytoplasm</keyword>
<proteinExistence type="inferred from homology"/>
<keyword evidence="6 10" id="KW-0067">ATP-binding</keyword>
<dbReference type="GO" id="GO:0071555">
    <property type="term" value="P:cell wall organization"/>
    <property type="evidence" value="ECO:0007669"/>
    <property type="project" value="UniProtKB-KW"/>
</dbReference>
<keyword evidence="9" id="KW-0961">Cell wall biogenesis/degradation</keyword>
<evidence type="ECO:0000256" key="1">
    <source>
        <dbReference type="ARBA" id="ARBA00004496"/>
    </source>
</evidence>
<evidence type="ECO:0000313" key="12">
    <source>
        <dbReference type="EMBL" id="QUL99168.1"/>
    </source>
</evidence>
<name>A0AAT9LG73_9FIRM</name>
<dbReference type="KEGG" id="fcz:IMF26_03640"/>
<dbReference type="GO" id="GO:0046872">
    <property type="term" value="F:metal ion binding"/>
    <property type="evidence" value="ECO:0007669"/>
    <property type="project" value="InterPro"/>
</dbReference>
<dbReference type="SUPFAM" id="SSF52440">
    <property type="entry name" value="PreATP-grasp domain"/>
    <property type="match status" value="1"/>
</dbReference>
<dbReference type="EMBL" id="CP062796">
    <property type="protein sequence ID" value="QUL99168.1"/>
    <property type="molecule type" value="Genomic_DNA"/>
</dbReference>
<gene>
    <name evidence="12" type="ORF">IMF26_03640</name>
</gene>
<evidence type="ECO:0000256" key="2">
    <source>
        <dbReference type="ARBA" id="ARBA00010871"/>
    </source>
</evidence>
<accession>A0AAT9LG73</accession>
<evidence type="ECO:0000256" key="10">
    <source>
        <dbReference type="PROSITE-ProRule" id="PRU00409"/>
    </source>
</evidence>
<keyword evidence="5 10" id="KW-0547">Nucleotide-binding</keyword>
<dbReference type="Pfam" id="PF07478">
    <property type="entry name" value="Dala_Dala_lig_C"/>
    <property type="match status" value="1"/>
</dbReference>
<evidence type="ECO:0000256" key="5">
    <source>
        <dbReference type="ARBA" id="ARBA00022741"/>
    </source>
</evidence>
<dbReference type="InterPro" id="IPR013815">
    <property type="entry name" value="ATP_grasp_subdomain_1"/>
</dbReference>
<evidence type="ECO:0000256" key="7">
    <source>
        <dbReference type="ARBA" id="ARBA00022960"/>
    </source>
</evidence>
<dbReference type="GO" id="GO:0008716">
    <property type="term" value="F:D-alanine-D-alanine ligase activity"/>
    <property type="evidence" value="ECO:0007669"/>
    <property type="project" value="InterPro"/>
</dbReference>
<dbReference type="PROSITE" id="PS00844">
    <property type="entry name" value="DALA_DALA_LIGASE_2"/>
    <property type="match status" value="1"/>
</dbReference>
<dbReference type="GO" id="GO:0008360">
    <property type="term" value="P:regulation of cell shape"/>
    <property type="evidence" value="ECO:0007669"/>
    <property type="project" value="UniProtKB-KW"/>
</dbReference>
<reference evidence="12" key="2">
    <citation type="journal article" date="2023" name="Biology">
        <title>Prokaryotic Life Associated with Coal-Fire Gas Vents Revealed by Metagenomics.</title>
        <authorList>
            <person name="Kadnikov V.V."/>
            <person name="Mardanov A.V."/>
            <person name="Beletsky A.V."/>
            <person name="Karnachuk O.V."/>
            <person name="Ravin N.V."/>
        </authorList>
    </citation>
    <scope>NUCLEOTIDE SEQUENCE</scope>
    <source>
        <strain evidence="12">Bu02</strain>
    </source>
</reference>
<reference evidence="12" key="1">
    <citation type="submission" date="2020-10" db="EMBL/GenBank/DDBJ databases">
        <authorList>
            <person name="Kadnikov V."/>
            <person name="Beletsky A.V."/>
            <person name="Mardanov A.V."/>
            <person name="Karnachuk O.V."/>
            <person name="Ravin N.V."/>
        </authorList>
    </citation>
    <scope>NUCLEOTIDE SEQUENCE</scope>
    <source>
        <strain evidence="12">Bu02</strain>
    </source>
</reference>
<dbReference type="InterPro" id="IPR011761">
    <property type="entry name" value="ATP-grasp"/>
</dbReference>
<dbReference type="InterPro" id="IPR011095">
    <property type="entry name" value="Dala_Dala_lig_C"/>
</dbReference>
<evidence type="ECO:0000259" key="11">
    <source>
        <dbReference type="PROSITE" id="PS50975"/>
    </source>
</evidence>
<keyword evidence="7" id="KW-0133">Cell shape</keyword>
<dbReference type="GO" id="GO:0005737">
    <property type="term" value="C:cytoplasm"/>
    <property type="evidence" value="ECO:0007669"/>
    <property type="project" value="UniProtKB-SubCell"/>
</dbReference>
<keyword evidence="8" id="KW-0573">Peptidoglycan synthesis</keyword>
<dbReference type="InterPro" id="IPR000291">
    <property type="entry name" value="D-Ala_lig_Van_CS"/>
</dbReference>
<dbReference type="PANTHER" id="PTHR23132:SF23">
    <property type="entry name" value="D-ALANINE--D-ALANINE LIGASE B"/>
    <property type="match status" value="1"/>
</dbReference>
<evidence type="ECO:0000256" key="8">
    <source>
        <dbReference type="ARBA" id="ARBA00022984"/>
    </source>
</evidence>
<comment type="subcellular location">
    <subcellularLocation>
        <location evidence="1">Cytoplasm</location>
    </subcellularLocation>
</comment>
<evidence type="ECO:0000256" key="6">
    <source>
        <dbReference type="ARBA" id="ARBA00022840"/>
    </source>
</evidence>
<dbReference type="SUPFAM" id="SSF56059">
    <property type="entry name" value="Glutathione synthetase ATP-binding domain-like"/>
    <property type="match status" value="1"/>
</dbReference>